<name>A0A4V1WN37_9PLEO</name>
<sequence length="131" mass="14736">MPSNFEPSAHDKLAQAQYEEMLKARVLNQANAVYNEDQCHSCKFEVVISYPGDKPVVHFIIASLVVHRGADCGHRPDQFPASQVLLQSEVTDDVELAYESLVDGLRVKTTKSLKHADYDDLEHVEQLVNEL</sequence>
<protein>
    <submittedName>
        <fullName evidence="1">Uncharacterized protein</fullName>
    </submittedName>
</protein>
<evidence type="ECO:0000313" key="1">
    <source>
        <dbReference type="EMBL" id="RYN51660.1"/>
    </source>
</evidence>
<reference evidence="2" key="1">
    <citation type="journal article" date="2019" name="bioRxiv">
        <title>Genomics, evolutionary history and diagnostics of the Alternaria alternata species group including apple and Asian pear pathotypes.</title>
        <authorList>
            <person name="Armitage A.D."/>
            <person name="Cockerton H.M."/>
            <person name="Sreenivasaprasad S."/>
            <person name="Woodhall J.W."/>
            <person name="Lane C.R."/>
            <person name="Harrison R.J."/>
            <person name="Clarkson J.P."/>
        </authorList>
    </citation>
    <scope>NUCLEOTIDE SEQUENCE [LARGE SCALE GENOMIC DNA]</scope>
    <source>
        <strain evidence="2">FERA 1082</strain>
    </source>
</reference>
<evidence type="ECO:0000313" key="2">
    <source>
        <dbReference type="Proteomes" id="UP000292402"/>
    </source>
</evidence>
<dbReference type="EMBL" id="PDXA01000015">
    <property type="protein sequence ID" value="RYN51660.1"/>
    <property type="molecule type" value="Genomic_DNA"/>
</dbReference>
<comment type="caution">
    <text evidence="1">The sequence shown here is derived from an EMBL/GenBank/DDBJ whole genome shotgun (WGS) entry which is preliminary data.</text>
</comment>
<dbReference type="AlphaFoldDB" id="A0A4V1WN37"/>
<gene>
    <name evidence="1" type="ORF">AA0114_g5384</name>
</gene>
<dbReference type="Proteomes" id="UP000292402">
    <property type="component" value="Unassembled WGS sequence"/>
</dbReference>
<accession>A0A4V1WN37</accession>
<organism evidence="1 2">
    <name type="scientific">Alternaria tenuissima</name>
    <dbReference type="NCBI Taxonomy" id="119927"/>
    <lineage>
        <taxon>Eukaryota</taxon>
        <taxon>Fungi</taxon>
        <taxon>Dikarya</taxon>
        <taxon>Ascomycota</taxon>
        <taxon>Pezizomycotina</taxon>
        <taxon>Dothideomycetes</taxon>
        <taxon>Pleosporomycetidae</taxon>
        <taxon>Pleosporales</taxon>
        <taxon>Pleosporineae</taxon>
        <taxon>Pleosporaceae</taxon>
        <taxon>Alternaria</taxon>
        <taxon>Alternaria sect. Alternaria</taxon>
        <taxon>Alternaria alternata complex</taxon>
    </lineage>
</organism>
<proteinExistence type="predicted"/>